<gene>
    <name evidence="2" type="primary">czcA_22</name>
    <name evidence="2" type="ORF">GALL_181150</name>
</gene>
<reference evidence="2" key="1">
    <citation type="submission" date="2016-10" db="EMBL/GenBank/DDBJ databases">
        <title>Sequence of Gallionella enrichment culture.</title>
        <authorList>
            <person name="Poehlein A."/>
            <person name="Muehling M."/>
            <person name="Daniel R."/>
        </authorList>
    </citation>
    <scope>NUCLEOTIDE SEQUENCE</scope>
</reference>
<feature type="transmembrane region" description="Helical" evidence="1">
    <location>
        <begin position="356"/>
        <end position="376"/>
    </location>
</feature>
<keyword evidence="1" id="KW-0812">Transmembrane</keyword>
<dbReference type="AlphaFoldDB" id="A0A1J5S6P6"/>
<dbReference type="GO" id="GO:0005886">
    <property type="term" value="C:plasma membrane"/>
    <property type="evidence" value="ECO:0007669"/>
    <property type="project" value="TreeGrafter"/>
</dbReference>
<dbReference type="EMBL" id="MLJW01000101">
    <property type="protein sequence ID" value="OIQ99908.1"/>
    <property type="molecule type" value="Genomic_DNA"/>
</dbReference>
<name>A0A1J5S6P6_9ZZZZ</name>
<dbReference type="Gene3D" id="3.30.70.1430">
    <property type="entry name" value="Multidrug efflux transporter AcrB pore domain"/>
    <property type="match status" value="2"/>
</dbReference>
<dbReference type="Gene3D" id="1.20.1640.10">
    <property type="entry name" value="Multidrug efflux transporter AcrB transmembrane domain"/>
    <property type="match status" value="3"/>
</dbReference>
<dbReference type="Gene3D" id="3.30.70.1440">
    <property type="entry name" value="Multidrug efflux transporter AcrB pore domain"/>
    <property type="match status" value="1"/>
</dbReference>
<organism evidence="2">
    <name type="scientific">mine drainage metagenome</name>
    <dbReference type="NCBI Taxonomy" id="410659"/>
    <lineage>
        <taxon>unclassified sequences</taxon>
        <taxon>metagenomes</taxon>
        <taxon>ecological metagenomes</taxon>
    </lineage>
</organism>
<evidence type="ECO:0000313" key="2">
    <source>
        <dbReference type="EMBL" id="OIQ99908.1"/>
    </source>
</evidence>
<dbReference type="PRINTS" id="PR00702">
    <property type="entry name" value="ACRIFLAVINRP"/>
</dbReference>
<dbReference type="SUPFAM" id="SSF82714">
    <property type="entry name" value="Multidrug efflux transporter AcrB TolC docking domain, DN and DC subdomains"/>
    <property type="match status" value="2"/>
</dbReference>
<comment type="caution">
    <text evidence="2">The sequence shown here is derived from an EMBL/GenBank/DDBJ whole genome shotgun (WGS) entry which is preliminary data.</text>
</comment>
<dbReference type="Gene3D" id="3.30.70.1320">
    <property type="entry name" value="Multidrug efflux transporter AcrB pore domain like"/>
    <property type="match status" value="1"/>
</dbReference>
<accession>A0A1J5S6P6</accession>
<feature type="transmembrane region" description="Helical" evidence="1">
    <location>
        <begin position="914"/>
        <end position="934"/>
    </location>
</feature>
<dbReference type="InterPro" id="IPR001036">
    <property type="entry name" value="Acrflvin-R"/>
</dbReference>
<dbReference type="InterPro" id="IPR027463">
    <property type="entry name" value="AcrB_DN_DC_subdom"/>
</dbReference>
<feature type="transmembrane region" description="Helical" evidence="1">
    <location>
        <begin position="1046"/>
        <end position="1069"/>
    </location>
</feature>
<feature type="transmembrane region" description="Helical" evidence="1">
    <location>
        <begin position="941"/>
        <end position="961"/>
    </location>
</feature>
<feature type="transmembrane region" description="Helical" evidence="1">
    <location>
        <begin position="1018"/>
        <end position="1040"/>
    </location>
</feature>
<feature type="transmembrane region" description="Helical" evidence="1">
    <location>
        <begin position="520"/>
        <end position="544"/>
    </location>
</feature>
<protein>
    <submittedName>
        <fullName evidence="2">Cobalt-zinc-cadmium resistance protein CzcA</fullName>
    </submittedName>
</protein>
<dbReference type="Gene3D" id="3.30.2090.10">
    <property type="entry name" value="Multidrug efflux transporter AcrB TolC docking domain, DN and DC subdomains"/>
    <property type="match status" value="2"/>
</dbReference>
<proteinExistence type="predicted"/>
<dbReference type="SUPFAM" id="SSF82693">
    <property type="entry name" value="Multidrug efflux transporter AcrB pore domain, PN1, PN2, PC1 and PC2 subdomains"/>
    <property type="match status" value="3"/>
</dbReference>
<keyword evidence="1" id="KW-1133">Transmembrane helix</keyword>
<dbReference type="Pfam" id="PF00873">
    <property type="entry name" value="ACR_tran"/>
    <property type="match status" value="1"/>
</dbReference>
<sequence>MNVSQWLQRHRRSVLFLLALLAACGVMAAFKLPVGLFPNVDFPRVVVSADAGDRPSRQMMLQVTYPLEQAVRRVPGVVDVRSTTSRGTADISVSFHWGTDMNVAAVQVNEAVTQKLPQLPPGTILSSKRMDPTVDPIIAYSLTSNTVPLTRIYDLAQFQLRPLLSSINGVGRVQVQGGEQEEYHVIVDPAKLQGDGLSLGDVERTLATGNGVQAVGKLEDRYKLLLALADSRLHGAAQIGDLVLRATPTGVVRVRDVAVVTRSTVPQWIRVTADGHNAVLLNIYQQPGGNSVQIARMVRQALASYKLPPGVKLANWYDQSTLVVASAASVRDAILIGVVLAGLVLLLFLRSLKITLIAMITVPAVLAATVVLLYALGMSFNIMTLGGMAAAVGLVIDDAIVMSEHIVRRLGAPPGDGFAISAPQGGQGNLGQPGVSLDAPPGDGFAISAPQGGQGNLGQPGVSLAAPGAVESGVSQARHSGVMHAAMEFFRPLAGSSASTVIIFVPLAFLSGVTGAFFKALALTMAAALVISFFVSWLAVPLLADRFITRRDVEKEQQREHGRLLSAFQRGYGRLLPVLLRRPALLLVGLVPLLVVGWIAYHHVGSGFMPHMDEGGFILDYRSPPGTSLTETNRLLTQVETILRQTPEVQTWSRRTGAQLGGGITEANEGDFFVRLKPPPRKPIDQVMEAVRQRIETQVPGLKIEMAQLMEDLIGDLTAVPQPVEIKIFDDNPQQLAQLADKTSAAIAKIPGIVDVKSGIKPAGDALNIRLDPTRMALQGVDAQQVQAQLATLIGGSVATQIEQGPKMVGVRVWDAPDLRQTPEDIAALPLRAPDGHVFALREVANINILTGQPEITRENLKRMAAVTARISGRDLGSTIVAVKRVIDAPNYYPEGVYTRLGGLYKQQQIAFKGLLQVLVAAVLLVFFLLLFLYERFKVALAILAMPLAALPAVFVGLWISGIELNISAMMGMTMIVGIVTEVAIFYFSEVQELQQAHPDISLDAALVQAGINRMRPIAMTTLAAILTLAPLALAIGQGSAMQQPLAVAIIAGLAVQLPLVLLLMPALFKLLGGSLSSEDNAMMTPDEATPDAHSAG</sequence>
<feature type="transmembrane region" description="Helical" evidence="1">
    <location>
        <begin position="584"/>
        <end position="601"/>
    </location>
</feature>
<dbReference type="PANTHER" id="PTHR32063:SF24">
    <property type="entry name" value="CATION EFFLUX SYSTEM (ACRB_ACRD_ACRF FAMILY)"/>
    <property type="match status" value="1"/>
</dbReference>
<feature type="transmembrane region" description="Helical" evidence="1">
    <location>
        <begin position="382"/>
        <end position="401"/>
    </location>
</feature>
<evidence type="ECO:0000256" key="1">
    <source>
        <dbReference type="SAM" id="Phobius"/>
    </source>
</evidence>
<dbReference type="GO" id="GO:0042910">
    <property type="term" value="F:xenobiotic transmembrane transporter activity"/>
    <property type="evidence" value="ECO:0007669"/>
    <property type="project" value="TreeGrafter"/>
</dbReference>
<dbReference type="SUPFAM" id="SSF82866">
    <property type="entry name" value="Multidrug efflux transporter AcrB transmembrane domain"/>
    <property type="match status" value="2"/>
</dbReference>
<feature type="transmembrane region" description="Helical" evidence="1">
    <location>
        <begin position="493"/>
        <end position="514"/>
    </location>
</feature>
<feature type="transmembrane region" description="Helical" evidence="1">
    <location>
        <begin position="967"/>
        <end position="988"/>
    </location>
</feature>
<dbReference type="PANTHER" id="PTHR32063">
    <property type="match status" value="1"/>
</dbReference>
<keyword evidence="1" id="KW-0472">Membrane</keyword>
<feature type="transmembrane region" description="Helical" evidence="1">
    <location>
        <begin position="333"/>
        <end position="349"/>
    </location>
</feature>